<name>A0ABQ7GJL3_DUNSA</name>
<comment type="caution">
    <text evidence="1">The sequence shown here is derived from an EMBL/GenBank/DDBJ whole genome shotgun (WGS) entry which is preliminary data.</text>
</comment>
<gene>
    <name evidence="1" type="ORF">DUNSADRAFT_8434</name>
</gene>
<dbReference type="SUPFAM" id="SSF82199">
    <property type="entry name" value="SET domain"/>
    <property type="match status" value="1"/>
</dbReference>
<proteinExistence type="predicted"/>
<evidence type="ECO:0000313" key="1">
    <source>
        <dbReference type="EMBL" id="KAF5834793.1"/>
    </source>
</evidence>
<dbReference type="PANTHER" id="PTHR13271">
    <property type="entry name" value="UNCHARACTERIZED PUTATIVE METHYLTRANSFERASE"/>
    <property type="match status" value="1"/>
</dbReference>
<sequence>MASTHKLGGRLTERAHPLTSRKYHYQRLLLPKATQEQLQEASTEGAAAALKSWVMKYSKGFLPTQLSPRPAMDRGGFGMVTEQPVEPGQPLVRVPRVLMMTEDSALRQDYGKLAKKCGFTEWQALILHLLCERARGPSSHWAPYINMLPKQDHHPLLWTAQDTAMLQGSPLLASLQTRWQQVIEDTEALQVGGVNDLPLARSYKEAHKEDLVTQSSVAWAAATLLSRAFSLDLTADDEMVAG</sequence>
<evidence type="ECO:0000313" key="2">
    <source>
        <dbReference type="Proteomes" id="UP000815325"/>
    </source>
</evidence>
<dbReference type="Gene3D" id="3.90.1410.10">
    <property type="entry name" value="set domain protein methyltransferase, domain 1"/>
    <property type="match status" value="1"/>
</dbReference>
<dbReference type="Proteomes" id="UP000815325">
    <property type="component" value="Unassembled WGS sequence"/>
</dbReference>
<keyword evidence="2" id="KW-1185">Reference proteome</keyword>
<dbReference type="EMBL" id="MU069738">
    <property type="protein sequence ID" value="KAF5834793.1"/>
    <property type="molecule type" value="Genomic_DNA"/>
</dbReference>
<dbReference type="PANTHER" id="PTHR13271:SF145">
    <property type="entry name" value="SET DOMAIN-CONTAINING PROTEIN"/>
    <property type="match status" value="1"/>
</dbReference>
<accession>A0ABQ7GJL3</accession>
<dbReference type="InterPro" id="IPR050600">
    <property type="entry name" value="SETD3_SETD6_MTase"/>
</dbReference>
<reference evidence="1" key="1">
    <citation type="submission" date="2017-08" db="EMBL/GenBank/DDBJ databases">
        <authorList>
            <person name="Polle J.E."/>
            <person name="Barry K."/>
            <person name="Cushman J."/>
            <person name="Schmutz J."/>
            <person name="Tran D."/>
            <person name="Hathwaick L.T."/>
            <person name="Yim W.C."/>
            <person name="Jenkins J."/>
            <person name="Mckie-Krisberg Z.M."/>
            <person name="Prochnik S."/>
            <person name="Lindquist E."/>
            <person name="Dockter R.B."/>
            <person name="Adam C."/>
            <person name="Molina H."/>
            <person name="Bunkerborg J."/>
            <person name="Jin E."/>
            <person name="Buchheim M."/>
            <person name="Magnuson J."/>
        </authorList>
    </citation>
    <scope>NUCLEOTIDE SEQUENCE</scope>
    <source>
        <strain evidence="1">CCAP 19/18</strain>
    </source>
</reference>
<protein>
    <submittedName>
        <fullName evidence="1">Uncharacterized protein</fullName>
    </submittedName>
</protein>
<feature type="non-terminal residue" evidence="1">
    <location>
        <position position="242"/>
    </location>
</feature>
<dbReference type="InterPro" id="IPR046341">
    <property type="entry name" value="SET_dom_sf"/>
</dbReference>
<organism evidence="1 2">
    <name type="scientific">Dunaliella salina</name>
    <name type="common">Green alga</name>
    <name type="synonym">Protococcus salinus</name>
    <dbReference type="NCBI Taxonomy" id="3046"/>
    <lineage>
        <taxon>Eukaryota</taxon>
        <taxon>Viridiplantae</taxon>
        <taxon>Chlorophyta</taxon>
        <taxon>core chlorophytes</taxon>
        <taxon>Chlorophyceae</taxon>
        <taxon>CS clade</taxon>
        <taxon>Chlamydomonadales</taxon>
        <taxon>Dunaliellaceae</taxon>
        <taxon>Dunaliella</taxon>
    </lineage>
</organism>